<comment type="caution">
    <text evidence="10">The sequence shown here is derived from an EMBL/GenBank/DDBJ whole genome shotgun (WGS) entry which is preliminary data.</text>
</comment>
<keyword evidence="5" id="KW-0808">Transferase</keyword>
<accession>A0A9X1YLM6</accession>
<dbReference type="PROSITE" id="PS50293">
    <property type="entry name" value="TPR_REGION"/>
    <property type="match status" value="2"/>
</dbReference>
<evidence type="ECO:0000259" key="9">
    <source>
        <dbReference type="Pfam" id="PF13844"/>
    </source>
</evidence>
<dbReference type="Gene3D" id="3.40.50.11380">
    <property type="match status" value="1"/>
</dbReference>
<evidence type="ECO:0000256" key="1">
    <source>
        <dbReference type="ARBA" id="ARBA00004922"/>
    </source>
</evidence>
<dbReference type="EMBL" id="JAJLJH010000007">
    <property type="protein sequence ID" value="MCK9688226.1"/>
    <property type="molecule type" value="Genomic_DNA"/>
</dbReference>
<dbReference type="GO" id="GO:0097363">
    <property type="term" value="F:protein O-acetylglucosaminyltransferase activity"/>
    <property type="evidence" value="ECO:0007669"/>
    <property type="project" value="UniProtKB-EC"/>
</dbReference>
<organism evidence="10 11">
    <name type="scientific">Scleromatobacter humisilvae</name>
    <dbReference type="NCBI Taxonomy" id="2897159"/>
    <lineage>
        <taxon>Bacteria</taxon>
        <taxon>Pseudomonadati</taxon>
        <taxon>Pseudomonadota</taxon>
        <taxon>Betaproteobacteria</taxon>
        <taxon>Burkholderiales</taxon>
        <taxon>Sphaerotilaceae</taxon>
        <taxon>Scleromatobacter</taxon>
    </lineage>
</organism>
<comment type="pathway">
    <text evidence="1">Protein modification; protein glycosylation.</text>
</comment>
<name>A0A9X1YLM6_9BURK</name>
<dbReference type="SMART" id="SM00028">
    <property type="entry name" value="TPR"/>
    <property type="match status" value="10"/>
</dbReference>
<dbReference type="InterPro" id="IPR011990">
    <property type="entry name" value="TPR-like_helical_dom_sf"/>
</dbReference>
<dbReference type="EC" id="2.4.1.255" evidence="3"/>
<dbReference type="GO" id="GO:0006493">
    <property type="term" value="P:protein O-linked glycosylation"/>
    <property type="evidence" value="ECO:0007669"/>
    <property type="project" value="InterPro"/>
</dbReference>
<feature type="repeat" description="TPR" evidence="8">
    <location>
        <begin position="227"/>
        <end position="260"/>
    </location>
</feature>
<evidence type="ECO:0000313" key="10">
    <source>
        <dbReference type="EMBL" id="MCK9688226.1"/>
    </source>
</evidence>
<feature type="repeat" description="TPR" evidence="8">
    <location>
        <begin position="91"/>
        <end position="124"/>
    </location>
</feature>
<evidence type="ECO:0000256" key="6">
    <source>
        <dbReference type="ARBA" id="ARBA00022737"/>
    </source>
</evidence>
<comment type="similarity">
    <text evidence="2">Belongs to the glycosyltransferase 41 family. O-GlcNAc transferase subfamily.</text>
</comment>
<feature type="repeat" description="TPR" evidence="8">
    <location>
        <begin position="125"/>
        <end position="158"/>
    </location>
</feature>
<evidence type="ECO:0000256" key="3">
    <source>
        <dbReference type="ARBA" id="ARBA00011970"/>
    </source>
</evidence>
<feature type="repeat" description="TPR" evidence="8">
    <location>
        <begin position="193"/>
        <end position="226"/>
    </location>
</feature>
<evidence type="ECO:0000256" key="4">
    <source>
        <dbReference type="ARBA" id="ARBA00022676"/>
    </source>
</evidence>
<protein>
    <recommendedName>
        <fullName evidence="3">protein O-GlcNAc transferase</fullName>
        <ecNumber evidence="3">2.4.1.255</ecNumber>
    </recommendedName>
</protein>
<proteinExistence type="inferred from homology"/>
<dbReference type="PROSITE" id="PS50005">
    <property type="entry name" value="TPR"/>
    <property type="match status" value="6"/>
</dbReference>
<keyword evidence="6" id="KW-0677">Repeat</keyword>
<dbReference type="Pfam" id="PF13432">
    <property type="entry name" value="TPR_16"/>
    <property type="match status" value="3"/>
</dbReference>
<feature type="domain" description="O-GlcNAc transferase C-terminal" evidence="9">
    <location>
        <begin position="604"/>
        <end position="789"/>
    </location>
</feature>
<dbReference type="Gene3D" id="3.40.50.2000">
    <property type="entry name" value="Glycogen Phosphorylase B"/>
    <property type="match status" value="1"/>
</dbReference>
<dbReference type="Gene3D" id="1.25.40.10">
    <property type="entry name" value="Tetratricopeptide repeat domain"/>
    <property type="match status" value="5"/>
</dbReference>
<feature type="repeat" description="TPR" evidence="8">
    <location>
        <begin position="329"/>
        <end position="362"/>
    </location>
</feature>
<dbReference type="SUPFAM" id="SSF53756">
    <property type="entry name" value="UDP-Glycosyltransferase/glycogen phosphorylase"/>
    <property type="match status" value="1"/>
</dbReference>
<dbReference type="PANTHER" id="PTHR44366">
    <property type="entry name" value="UDP-N-ACETYLGLUCOSAMINE--PEPTIDE N-ACETYLGLUCOSAMINYLTRANSFERASE 110 KDA SUBUNIT"/>
    <property type="match status" value="1"/>
</dbReference>
<evidence type="ECO:0000256" key="2">
    <source>
        <dbReference type="ARBA" id="ARBA00005386"/>
    </source>
</evidence>
<dbReference type="RefSeq" id="WP_275684266.1">
    <property type="nucleotide sequence ID" value="NZ_JAJLJH010000007.1"/>
</dbReference>
<dbReference type="Pfam" id="PF13844">
    <property type="entry name" value="Glyco_transf_41"/>
    <property type="match status" value="2"/>
</dbReference>
<evidence type="ECO:0000256" key="5">
    <source>
        <dbReference type="ARBA" id="ARBA00022679"/>
    </source>
</evidence>
<evidence type="ECO:0000313" key="11">
    <source>
        <dbReference type="Proteomes" id="UP001139353"/>
    </source>
</evidence>
<dbReference type="SUPFAM" id="SSF48452">
    <property type="entry name" value="TPR-like"/>
    <property type="match status" value="2"/>
</dbReference>
<evidence type="ECO:0000256" key="8">
    <source>
        <dbReference type="PROSITE-ProRule" id="PRU00339"/>
    </source>
</evidence>
<dbReference type="PANTHER" id="PTHR44366:SF1">
    <property type="entry name" value="UDP-N-ACETYLGLUCOSAMINE--PEPTIDE N-ACETYLGLUCOSAMINYLTRANSFERASE 110 KDA SUBUNIT"/>
    <property type="match status" value="1"/>
</dbReference>
<dbReference type="Pfam" id="PF00515">
    <property type="entry name" value="TPR_1"/>
    <property type="match status" value="1"/>
</dbReference>
<keyword evidence="4" id="KW-0328">Glycosyltransferase</keyword>
<feature type="repeat" description="TPR" evidence="8">
    <location>
        <begin position="57"/>
        <end position="90"/>
    </location>
</feature>
<dbReference type="Pfam" id="PF13424">
    <property type="entry name" value="TPR_12"/>
    <property type="match status" value="1"/>
</dbReference>
<reference evidence="10" key="1">
    <citation type="submission" date="2021-11" db="EMBL/GenBank/DDBJ databases">
        <title>BS-T2-15 a new species belonging to the Comamonadaceae family isolated from the soil of a French oak forest.</title>
        <authorList>
            <person name="Mieszkin S."/>
            <person name="Alain K."/>
        </authorList>
    </citation>
    <scope>NUCLEOTIDE SEQUENCE</scope>
    <source>
        <strain evidence="10">BS-T2-15</strain>
    </source>
</reference>
<keyword evidence="11" id="KW-1185">Reference proteome</keyword>
<dbReference type="Proteomes" id="UP001139353">
    <property type="component" value="Unassembled WGS sequence"/>
</dbReference>
<evidence type="ECO:0000256" key="7">
    <source>
        <dbReference type="ARBA" id="ARBA00022803"/>
    </source>
</evidence>
<dbReference type="AlphaFoldDB" id="A0A9X1YLM6"/>
<gene>
    <name evidence="10" type="ORF">LPC04_21170</name>
</gene>
<dbReference type="InterPro" id="IPR029489">
    <property type="entry name" value="OGT/SEC/SPY_C"/>
</dbReference>
<feature type="domain" description="O-GlcNAc transferase C-terminal" evidence="9">
    <location>
        <begin position="441"/>
        <end position="596"/>
    </location>
</feature>
<keyword evidence="7 8" id="KW-0802">TPR repeat</keyword>
<dbReference type="InterPro" id="IPR019734">
    <property type="entry name" value="TPR_rpt"/>
</dbReference>
<sequence>MAKKPVSPPVFLRPPAFGAVPALDHLMAQAQALQHAGRAGEAERVYREVLRREPRHVDALHSLGMLAFQVGHPQIAADLIGQALAVDPHDAVVHGNLGYVLHVLGRHDEALQSLERALALRPGMLEALNNRGNTLSALGRHEEAIASFDRALSVRPDYVEAAYNRGNALHAAGRLVQALAAYDAVIAARADIAQAHNNRARVLQDLGRQDEALAAYERAVALAPTYAQAIAGRGTARLALKDAAAALADFDAALRIDPQHASAHEGRGGALFALRRWGDAVPAFTRCLEIAPTRLDARLQRGNALHELRRHEDAIADFDTVLAATPGVAGVACNRGNALLALKRYDEAALAFERVLALDTAYPYALGKRVHAQMMACDWRGLDALVAQVHAGVEHGRAVIEPFAYQAIAADPMWLRRCAELFAADQFPPQAALVAPGQRLGNARIRVGYLAGEFRNQATSILAVELFELHDRQRFEIVAFDNGWDDGSTVRRRMNSAFDEVVSIAALPDDEAARAVADRRIDILVNLNGWFGLGRTGVFARRPAPVQVNYLGFPGTLGAPYLDVIVADAQTIPAGEEGAYVERVVRLPHSYQPNDRQRAIGAPTTRAEQGLPDDAVVFACFNNTYKITPETFASWMRILAAVDGSVLWLLQDNDAATRNLREAASSHGIAAGRLHFAPRIRLDDHLARHACADLFLDTLPYNAHTTASDALWAGLPVLSCRGTSFPGRVGASLLHALGVADELLVDDVAAFESRAIELARDQARLAHVRERLARARTTAPLFDTPACCAALERAYEAMLVG</sequence>
<dbReference type="InterPro" id="IPR037919">
    <property type="entry name" value="OGT"/>
</dbReference>